<dbReference type="InterPro" id="IPR036942">
    <property type="entry name" value="Beta-barrel_TonB_sf"/>
</dbReference>
<comment type="similarity">
    <text evidence="2 13 15">Belongs to the TonB-dependent receptor family.</text>
</comment>
<keyword evidence="6 13" id="KW-0812">Transmembrane</keyword>
<keyword evidence="8" id="KW-0408">Iron</keyword>
<proteinExistence type="inferred from homology"/>
<organism evidence="18 19">
    <name type="scientific">Methylopila musalis</name>
    <dbReference type="NCBI Taxonomy" id="1134781"/>
    <lineage>
        <taxon>Bacteria</taxon>
        <taxon>Pseudomonadati</taxon>
        <taxon>Pseudomonadota</taxon>
        <taxon>Alphaproteobacteria</taxon>
        <taxon>Hyphomicrobiales</taxon>
        <taxon>Methylopilaceae</taxon>
        <taxon>Methylopila</taxon>
    </lineage>
</organism>
<dbReference type="Gene3D" id="3.55.50.30">
    <property type="match status" value="1"/>
</dbReference>
<dbReference type="NCBIfam" id="TIGR01785">
    <property type="entry name" value="TonB-hemin"/>
    <property type="match status" value="1"/>
</dbReference>
<evidence type="ECO:0000256" key="16">
    <source>
        <dbReference type="SAM" id="SignalP"/>
    </source>
</evidence>
<keyword evidence="5" id="KW-0406">Ion transport</keyword>
<evidence type="ECO:0000256" key="2">
    <source>
        <dbReference type="ARBA" id="ARBA00009810"/>
    </source>
</evidence>
<feature type="domain" description="Secretin/TonB short N-terminal" evidence="17">
    <location>
        <begin position="61"/>
        <end position="112"/>
    </location>
</feature>
<evidence type="ECO:0000256" key="5">
    <source>
        <dbReference type="ARBA" id="ARBA00022496"/>
    </source>
</evidence>
<keyword evidence="12 13" id="KW-0998">Cell outer membrane</keyword>
<dbReference type="EMBL" id="JBHTMX010000020">
    <property type="protein sequence ID" value="MFD1331299.1"/>
    <property type="molecule type" value="Genomic_DNA"/>
</dbReference>
<dbReference type="InterPro" id="IPR012910">
    <property type="entry name" value="Plug_dom"/>
</dbReference>
<dbReference type="PROSITE" id="PS52016">
    <property type="entry name" value="TONB_DEPENDENT_REC_3"/>
    <property type="match status" value="1"/>
</dbReference>
<dbReference type="InterPro" id="IPR011276">
    <property type="entry name" value="TonB_haem/Hb_rcpt"/>
</dbReference>
<evidence type="ECO:0000256" key="8">
    <source>
        <dbReference type="ARBA" id="ARBA00023004"/>
    </source>
</evidence>
<dbReference type="SMART" id="SM00965">
    <property type="entry name" value="STN"/>
    <property type="match status" value="1"/>
</dbReference>
<keyword evidence="3 13" id="KW-0813">Transport</keyword>
<evidence type="ECO:0000313" key="19">
    <source>
        <dbReference type="Proteomes" id="UP001597171"/>
    </source>
</evidence>
<evidence type="ECO:0000256" key="15">
    <source>
        <dbReference type="RuleBase" id="RU003357"/>
    </source>
</evidence>
<dbReference type="InterPro" id="IPR010949">
    <property type="entry name" value="TonB_Hb/transfer/lactofer_rcpt"/>
</dbReference>
<evidence type="ECO:0000256" key="14">
    <source>
        <dbReference type="PROSITE-ProRule" id="PRU10144"/>
    </source>
</evidence>
<evidence type="ECO:0000256" key="9">
    <source>
        <dbReference type="ARBA" id="ARBA00023077"/>
    </source>
</evidence>
<dbReference type="PANTHER" id="PTHR30069:SF41">
    <property type="entry name" value="HEME_HEMOPEXIN UTILIZATION PROTEIN C"/>
    <property type="match status" value="1"/>
</dbReference>
<dbReference type="Gene3D" id="2.40.170.20">
    <property type="entry name" value="TonB-dependent receptor, beta-barrel domain"/>
    <property type="match status" value="1"/>
</dbReference>
<keyword evidence="9 15" id="KW-0798">TonB box</keyword>
<dbReference type="CDD" id="cd01347">
    <property type="entry name" value="ligand_gated_channel"/>
    <property type="match status" value="1"/>
</dbReference>
<sequence>MNTAAGWRFGARLTASVAFGALSLAAAGAAWAQSAQETHRFAIPSKPLAAAIAEIGAVSGWRVAYTAPLPAGARSPALQGVYTVPQALSLALAGTDLQGRVTGERSITLTAPSASSAGTTGALGEAEPGAEALEPIEVTAGWGDGRVSGPGWQGAPDRIYETPSSTAYVGRAAMDERGGARNAADMLRGVSGVNAVVDRQNPGVNVNIRGLQDQGRVNMTIDGARQNFQQAGHGSTAFAFVDPELLSAVEVEKGPTSTAGGAGVIGGVVTFRTLDAADLIVGDKDYGVRLNGTTGTNAFDFNGSAAFGAKVGEGAEVVAAVGRKKLGEYDAGRKGRALTPKSASDTQPISDYVTQDQWSWLTKVTLPLTDDQKLTLSYIGMKTDFTTGSGQYIDTNDITNHTATADYRWTPGGPWIDLNAKAYFTRTENSQFRPRETAEKTVDVDYAINTFGGSLQNVSRFDTAGLAFAATYGVEYFFDKTDTVATAGAPRSLTNAEFAGPTPAGERGVGGGFAQLEVKRGDWLQIIGGLRYDRYDLKGDSDVVYGRDTIVPVHIDRGEGRVSPTATVAVTPVKGLQIYGSYEQGFRPPNLMETLLGGQHIDSVFLFAPNAHLKPEVAETYEAGVNLSLNDVLRDGDALRGKASIYSTEVDNFITQAIGFYGDRYRVMNVNLSQTTKLKGLDFEASYDAGSFYLGGAASLIDGKYINDYKDAPPFENRLWALYLAPKRKVTLDGGVRLFDRSLTVGASLTHVKPDQIQGAANQSSAIYRQYNIVDVYASYNINENFTVRASVENLMDRAYVDAMASQLTASPGRTATLGVSARF</sequence>
<protein>
    <submittedName>
        <fullName evidence="18">TonB-dependent hemoglobin/transferrin/lactoferrin family receptor</fullName>
    </submittedName>
</protein>
<keyword evidence="11 18" id="KW-0675">Receptor</keyword>
<evidence type="ECO:0000256" key="7">
    <source>
        <dbReference type="ARBA" id="ARBA00022729"/>
    </source>
</evidence>
<dbReference type="Pfam" id="PF00593">
    <property type="entry name" value="TonB_dep_Rec_b-barrel"/>
    <property type="match status" value="1"/>
</dbReference>
<keyword evidence="19" id="KW-1185">Reference proteome</keyword>
<evidence type="ECO:0000256" key="6">
    <source>
        <dbReference type="ARBA" id="ARBA00022692"/>
    </source>
</evidence>
<evidence type="ECO:0000256" key="11">
    <source>
        <dbReference type="ARBA" id="ARBA00023170"/>
    </source>
</evidence>
<dbReference type="RefSeq" id="WP_378774505.1">
    <property type="nucleotide sequence ID" value="NZ_JBHTMX010000020.1"/>
</dbReference>
<dbReference type="InterPro" id="IPR039426">
    <property type="entry name" value="TonB-dep_rcpt-like"/>
</dbReference>
<dbReference type="Pfam" id="PF07715">
    <property type="entry name" value="Plug"/>
    <property type="match status" value="1"/>
</dbReference>
<keyword evidence="4 13" id="KW-1134">Transmembrane beta strand</keyword>
<keyword evidence="5" id="KW-0410">Iron transport</keyword>
<dbReference type="NCBIfam" id="TIGR01786">
    <property type="entry name" value="TonB-hemlactrns"/>
    <property type="match status" value="1"/>
</dbReference>
<dbReference type="InterPro" id="IPR010917">
    <property type="entry name" value="TonB_rcpt_CS"/>
</dbReference>
<dbReference type="Pfam" id="PF07660">
    <property type="entry name" value="STN"/>
    <property type="match status" value="1"/>
</dbReference>
<comment type="subcellular location">
    <subcellularLocation>
        <location evidence="1 13">Cell outer membrane</location>
        <topology evidence="1 13">Multi-pass membrane protein</topology>
    </subcellularLocation>
</comment>
<reference evidence="19" key="1">
    <citation type="journal article" date="2019" name="Int. J. Syst. Evol. Microbiol.">
        <title>The Global Catalogue of Microorganisms (GCM) 10K type strain sequencing project: providing services to taxonomists for standard genome sequencing and annotation.</title>
        <authorList>
            <consortium name="The Broad Institute Genomics Platform"/>
            <consortium name="The Broad Institute Genome Sequencing Center for Infectious Disease"/>
            <person name="Wu L."/>
            <person name="Ma J."/>
        </authorList>
    </citation>
    <scope>NUCLEOTIDE SEQUENCE [LARGE SCALE GENOMIC DNA]</scope>
    <source>
        <strain evidence="19">CCUG 61696</strain>
    </source>
</reference>
<dbReference type="Proteomes" id="UP001597171">
    <property type="component" value="Unassembled WGS sequence"/>
</dbReference>
<dbReference type="Gene3D" id="2.170.130.10">
    <property type="entry name" value="TonB-dependent receptor, plug domain"/>
    <property type="match status" value="1"/>
</dbReference>
<evidence type="ECO:0000256" key="1">
    <source>
        <dbReference type="ARBA" id="ARBA00004571"/>
    </source>
</evidence>
<evidence type="ECO:0000256" key="10">
    <source>
        <dbReference type="ARBA" id="ARBA00023136"/>
    </source>
</evidence>
<accession>A0ABW3Z4X3</accession>
<dbReference type="InterPro" id="IPR037066">
    <property type="entry name" value="Plug_dom_sf"/>
</dbReference>
<evidence type="ECO:0000256" key="4">
    <source>
        <dbReference type="ARBA" id="ARBA00022452"/>
    </source>
</evidence>
<feature type="short sequence motif" description="TonB C-terminal box" evidence="14">
    <location>
        <begin position="807"/>
        <end position="824"/>
    </location>
</feature>
<dbReference type="InterPro" id="IPR000531">
    <property type="entry name" value="Beta-barrel_TonB"/>
</dbReference>
<comment type="caution">
    <text evidence="18">The sequence shown here is derived from an EMBL/GenBank/DDBJ whole genome shotgun (WGS) entry which is preliminary data.</text>
</comment>
<gene>
    <name evidence="18" type="ORF">ACFQ4O_04740</name>
</gene>
<dbReference type="PANTHER" id="PTHR30069">
    <property type="entry name" value="TONB-DEPENDENT OUTER MEMBRANE RECEPTOR"/>
    <property type="match status" value="1"/>
</dbReference>
<name>A0ABW3Z4X3_9HYPH</name>
<feature type="chain" id="PRO_5046990963" evidence="16">
    <location>
        <begin position="33"/>
        <end position="824"/>
    </location>
</feature>
<keyword evidence="7 16" id="KW-0732">Signal</keyword>
<feature type="signal peptide" evidence="16">
    <location>
        <begin position="1"/>
        <end position="32"/>
    </location>
</feature>
<keyword evidence="10 13" id="KW-0472">Membrane</keyword>
<evidence type="ECO:0000259" key="17">
    <source>
        <dbReference type="SMART" id="SM00965"/>
    </source>
</evidence>
<dbReference type="InterPro" id="IPR011662">
    <property type="entry name" value="Secretin/TonB_short_N"/>
</dbReference>
<dbReference type="SUPFAM" id="SSF56935">
    <property type="entry name" value="Porins"/>
    <property type="match status" value="1"/>
</dbReference>
<evidence type="ECO:0000256" key="3">
    <source>
        <dbReference type="ARBA" id="ARBA00022448"/>
    </source>
</evidence>
<evidence type="ECO:0000256" key="12">
    <source>
        <dbReference type="ARBA" id="ARBA00023237"/>
    </source>
</evidence>
<evidence type="ECO:0000313" key="18">
    <source>
        <dbReference type="EMBL" id="MFD1331299.1"/>
    </source>
</evidence>
<evidence type="ECO:0000256" key="13">
    <source>
        <dbReference type="PROSITE-ProRule" id="PRU01360"/>
    </source>
</evidence>
<dbReference type="PROSITE" id="PS01156">
    <property type="entry name" value="TONB_DEPENDENT_REC_2"/>
    <property type="match status" value="1"/>
</dbReference>